<keyword evidence="3" id="KW-1185">Reference proteome</keyword>
<dbReference type="AlphaFoldDB" id="A0AA88GTM9"/>
<gene>
    <name evidence="2" type="ORF">C9374_002962</name>
</gene>
<feature type="coiled-coil region" evidence="1">
    <location>
        <begin position="278"/>
        <end position="312"/>
    </location>
</feature>
<dbReference type="RefSeq" id="XP_044549806.1">
    <property type="nucleotide sequence ID" value="XM_044692437.1"/>
</dbReference>
<keyword evidence="1" id="KW-0175">Coiled coil</keyword>
<dbReference type="InterPro" id="IPR044736">
    <property type="entry name" value="Gid1/RanBPM/SPLA_SPRY"/>
</dbReference>
<evidence type="ECO:0000313" key="2">
    <source>
        <dbReference type="EMBL" id="KAG2385813.1"/>
    </source>
</evidence>
<name>A0AA88GTM9_NAELO</name>
<dbReference type="InterPro" id="IPR013320">
    <property type="entry name" value="ConA-like_dom_sf"/>
</dbReference>
<dbReference type="SUPFAM" id="SSF49899">
    <property type="entry name" value="Concanavalin A-like lectins/glucanases"/>
    <property type="match status" value="1"/>
</dbReference>
<dbReference type="PANTHER" id="PTHR12864">
    <property type="entry name" value="RAN BINDING PROTEIN 9-RELATED"/>
    <property type="match status" value="1"/>
</dbReference>
<sequence length="323" mass="37105">MFHGYGVAPMRVDDRSVVSCSKENSVWKIIPNFSLKEAKSRCLLQFPVHLVLHDLGTNNDPSQLLFYYEIRILESSVSHPVFGIGLAPPYFEEQGMVGWYKHSVGYHADDGYIFASTGPSYTQKAFSKYGQGDCVSVLWYNNEVYFAKNGQLCPHTSSRPFNKFMDFWATITTNMDVSSFQVITEMQHFQHLSRDVFPFLPEKLKRNKCMNRVTIIGGENVEQSPMIEIPTSTLEKSAIITTTQEGDSMASEDEMLLLRLQQDFTNLLSSIKTKNLTTHALQQQVRTLQMEKEQLQKEILTMKESFQQQQANNVKNMKHLKRF</sequence>
<evidence type="ECO:0008006" key="4">
    <source>
        <dbReference type="Google" id="ProtNLM"/>
    </source>
</evidence>
<dbReference type="CDD" id="cd12885">
    <property type="entry name" value="SPRY_RanBP_like"/>
    <property type="match status" value="1"/>
</dbReference>
<evidence type="ECO:0000313" key="3">
    <source>
        <dbReference type="Proteomes" id="UP000816034"/>
    </source>
</evidence>
<proteinExistence type="predicted"/>
<dbReference type="Proteomes" id="UP000816034">
    <property type="component" value="Unassembled WGS sequence"/>
</dbReference>
<protein>
    <recommendedName>
        <fullName evidence="4">B30.2/SPRY domain-containing protein</fullName>
    </recommendedName>
</protein>
<comment type="caution">
    <text evidence="2">The sequence shown here is derived from an EMBL/GenBank/DDBJ whole genome shotgun (WGS) entry which is preliminary data.</text>
</comment>
<dbReference type="InterPro" id="IPR043136">
    <property type="entry name" value="B30.2/SPRY_sf"/>
</dbReference>
<dbReference type="GeneID" id="68095417"/>
<evidence type="ECO:0000256" key="1">
    <source>
        <dbReference type="SAM" id="Coils"/>
    </source>
</evidence>
<dbReference type="InterPro" id="IPR050618">
    <property type="entry name" value="Ubq-SigPath_Reg"/>
</dbReference>
<reference evidence="2 3" key="1">
    <citation type="journal article" date="2018" name="BMC Genomics">
        <title>The genome of Naegleria lovaniensis, the basis for a comparative approach to unravel pathogenicity factors of the human pathogenic amoeba N. fowleri.</title>
        <authorList>
            <person name="Liechti N."/>
            <person name="Schurch N."/>
            <person name="Bruggmann R."/>
            <person name="Wittwer M."/>
        </authorList>
    </citation>
    <scope>NUCLEOTIDE SEQUENCE [LARGE SCALE GENOMIC DNA]</scope>
    <source>
        <strain evidence="2 3">ATCC 30569</strain>
    </source>
</reference>
<dbReference type="EMBL" id="PYSW02000017">
    <property type="protein sequence ID" value="KAG2385813.1"/>
    <property type="molecule type" value="Genomic_DNA"/>
</dbReference>
<accession>A0AA88GTM9</accession>
<organism evidence="2 3">
    <name type="scientific">Naegleria lovaniensis</name>
    <name type="common">Amoeba</name>
    <dbReference type="NCBI Taxonomy" id="51637"/>
    <lineage>
        <taxon>Eukaryota</taxon>
        <taxon>Discoba</taxon>
        <taxon>Heterolobosea</taxon>
        <taxon>Tetramitia</taxon>
        <taxon>Eutetramitia</taxon>
        <taxon>Vahlkampfiidae</taxon>
        <taxon>Naegleria</taxon>
    </lineage>
</organism>
<dbReference type="Gene3D" id="2.60.120.920">
    <property type="match status" value="1"/>
</dbReference>